<evidence type="ECO:0000313" key="3">
    <source>
        <dbReference type="Proteomes" id="UP001357485"/>
    </source>
</evidence>
<name>A0ABR0KUP8_9PEZI</name>
<protein>
    <recommendedName>
        <fullName evidence="4">RING-type domain-containing protein</fullName>
    </recommendedName>
</protein>
<keyword evidence="3" id="KW-1185">Reference proteome</keyword>
<evidence type="ECO:0008006" key="4">
    <source>
        <dbReference type="Google" id="ProtNLM"/>
    </source>
</evidence>
<feature type="compositionally biased region" description="Acidic residues" evidence="1">
    <location>
        <begin position="123"/>
        <end position="145"/>
    </location>
</feature>
<dbReference type="EMBL" id="JAVRRA010024624">
    <property type="protein sequence ID" value="KAK5131879.1"/>
    <property type="molecule type" value="Genomic_DNA"/>
</dbReference>
<proteinExistence type="predicted"/>
<comment type="caution">
    <text evidence="2">The sequence shown here is derived from an EMBL/GenBank/DDBJ whole genome shotgun (WGS) entry which is preliminary data.</text>
</comment>
<gene>
    <name evidence="2" type="ORF">LTR16_000314</name>
</gene>
<evidence type="ECO:0000313" key="2">
    <source>
        <dbReference type="EMBL" id="KAK5131879.1"/>
    </source>
</evidence>
<reference evidence="2 3" key="1">
    <citation type="submission" date="2023-08" db="EMBL/GenBank/DDBJ databases">
        <title>Black Yeasts Isolated from many extreme environments.</title>
        <authorList>
            <person name="Coleine C."/>
            <person name="Stajich J.E."/>
            <person name="Selbmann L."/>
        </authorList>
    </citation>
    <scope>NUCLEOTIDE SEQUENCE [LARGE SCALE GENOMIC DNA]</scope>
    <source>
        <strain evidence="2 3">CCFEE 536</strain>
    </source>
</reference>
<feature type="region of interest" description="Disordered" evidence="1">
    <location>
        <begin position="49"/>
        <end position="154"/>
    </location>
</feature>
<dbReference type="Proteomes" id="UP001357485">
    <property type="component" value="Unassembled WGS sequence"/>
</dbReference>
<organism evidence="2 3">
    <name type="scientific">Cryomyces antarcticus</name>
    <dbReference type="NCBI Taxonomy" id="329879"/>
    <lineage>
        <taxon>Eukaryota</taxon>
        <taxon>Fungi</taxon>
        <taxon>Dikarya</taxon>
        <taxon>Ascomycota</taxon>
        <taxon>Pezizomycotina</taxon>
        <taxon>Dothideomycetes</taxon>
        <taxon>Dothideomycetes incertae sedis</taxon>
        <taxon>Cryomyces</taxon>
    </lineage>
</organism>
<feature type="compositionally biased region" description="Acidic residues" evidence="1">
    <location>
        <begin position="91"/>
        <end position="101"/>
    </location>
</feature>
<evidence type="ECO:0000256" key="1">
    <source>
        <dbReference type="SAM" id="MobiDB-lite"/>
    </source>
</evidence>
<accession>A0ABR0KUP8</accession>
<feature type="compositionally biased region" description="Acidic residues" evidence="1">
    <location>
        <begin position="58"/>
        <end position="71"/>
    </location>
</feature>
<sequence length="154" mass="17768">MDAMCSVWKCCRCERDKNKYFDDRECSCECGHRVCDACVKSEADAPMMELEQVRSEGDDGAEAGDGDEEGKEVEVKVEEKKNKGEQKEEQDREEEAEEPADDPARVQDEQAWMYEYGGGPEERSDDDEDEIEEDEDSEEEEIEETDGFRRGMFF</sequence>
<feature type="compositionally biased region" description="Basic and acidic residues" evidence="1">
    <location>
        <begin position="72"/>
        <end position="90"/>
    </location>
</feature>